<dbReference type="Proteomes" id="UP000824881">
    <property type="component" value="Unassembled WGS sequence"/>
</dbReference>
<accession>A0ACB7IT43</accession>
<evidence type="ECO:0000313" key="1">
    <source>
        <dbReference type="EMBL" id="KAG9220236.1"/>
    </source>
</evidence>
<reference evidence="1 2" key="1">
    <citation type="journal article" date="2021" name="Appl. Environ. Microbiol.">
        <title>Genetic linkage and physical mapping for an oyster mushroom Pleurotus cornucopiae and QTL analysis for the trait cap color.</title>
        <authorList>
            <person name="Zhang Y."/>
            <person name="Gao W."/>
            <person name="Sonnenberg A."/>
            <person name="Chen Q."/>
            <person name="Zhang J."/>
            <person name="Huang C."/>
        </authorList>
    </citation>
    <scope>NUCLEOTIDE SEQUENCE [LARGE SCALE GENOMIC DNA]</scope>
    <source>
        <strain evidence="1">CCMSSC00406</strain>
    </source>
</reference>
<evidence type="ECO:0000313" key="2">
    <source>
        <dbReference type="Proteomes" id="UP000824881"/>
    </source>
</evidence>
<comment type="caution">
    <text evidence="1">The sequence shown here is derived from an EMBL/GenBank/DDBJ whole genome shotgun (WGS) entry which is preliminary data.</text>
</comment>
<dbReference type="EMBL" id="WQMT02000008">
    <property type="protein sequence ID" value="KAG9220236.1"/>
    <property type="molecule type" value="Genomic_DNA"/>
</dbReference>
<gene>
    <name evidence="1" type="ORF">CCMSSC00406_0009557</name>
</gene>
<organism evidence="1 2">
    <name type="scientific">Pleurotus cornucopiae</name>
    <name type="common">Cornucopia mushroom</name>
    <dbReference type="NCBI Taxonomy" id="5321"/>
    <lineage>
        <taxon>Eukaryota</taxon>
        <taxon>Fungi</taxon>
        <taxon>Dikarya</taxon>
        <taxon>Basidiomycota</taxon>
        <taxon>Agaricomycotina</taxon>
        <taxon>Agaricomycetes</taxon>
        <taxon>Agaricomycetidae</taxon>
        <taxon>Agaricales</taxon>
        <taxon>Pleurotineae</taxon>
        <taxon>Pleurotaceae</taxon>
        <taxon>Pleurotus</taxon>
    </lineage>
</organism>
<sequence length="203" mass="22594">MNAAPLSTSIRFHPSHQRCLPCTHSARQTALKQPPPPFAPLSRQKPPTSHPNSTRTPSPRAERSVRQIASGIEVASQNGRENEGAGDTRGGRTKGQGTHIHRSVPGLPNPLPLPLPCSIGRPSRLRDEKHAIQRRRNLNADANAREDSLQHQLQLRFQHQYEPARKPKLQRSPDFEFERGVIPTPTPKHQKATDDSPVDEFDG</sequence>
<keyword evidence="2" id="KW-1185">Reference proteome</keyword>
<name>A0ACB7IT43_PLECO</name>
<protein>
    <submittedName>
        <fullName evidence="1">Uncharacterized protein</fullName>
    </submittedName>
</protein>
<proteinExistence type="predicted"/>